<dbReference type="EMBL" id="JACHFJ010000018">
    <property type="protein sequence ID" value="MBB5374469.1"/>
    <property type="molecule type" value="Genomic_DNA"/>
</dbReference>
<dbReference type="PANTHER" id="PTHR46656">
    <property type="entry name" value="PUTATIVE-RELATED"/>
    <property type="match status" value="1"/>
</dbReference>
<reference evidence="1 2" key="1">
    <citation type="submission" date="2020-08" db="EMBL/GenBank/DDBJ databases">
        <title>Genomic Encyclopedia of Type Strains, Phase IV (KMG-IV): sequencing the most valuable type-strain genomes for metagenomic binning, comparative biology and taxonomic classification.</title>
        <authorList>
            <person name="Goeker M."/>
        </authorList>
    </citation>
    <scope>NUCLEOTIDE SEQUENCE [LARGE SCALE GENOMIC DNA]</scope>
    <source>
        <strain evidence="1 2">DSM 27026</strain>
    </source>
</reference>
<dbReference type="Pfam" id="PF20706">
    <property type="entry name" value="GT4-conflict"/>
    <property type="match status" value="1"/>
</dbReference>
<name>A0A840VQT3_9PROT</name>
<dbReference type="Gene3D" id="3.40.50.2000">
    <property type="entry name" value="Glycogen Phosphorylase B"/>
    <property type="match status" value="1"/>
</dbReference>
<protein>
    <submittedName>
        <fullName evidence="1">Glycosyltransferase involved in cell wall biosynthesis</fullName>
    </submittedName>
</protein>
<keyword evidence="2" id="KW-1185">Reference proteome</keyword>
<evidence type="ECO:0000313" key="1">
    <source>
        <dbReference type="EMBL" id="MBB5374469.1"/>
    </source>
</evidence>
<dbReference type="RefSeq" id="WP_183267480.1">
    <property type="nucleotide sequence ID" value="NZ_JACHFJ010000018.1"/>
</dbReference>
<dbReference type="Proteomes" id="UP000553706">
    <property type="component" value="Unassembled WGS sequence"/>
</dbReference>
<dbReference type="AlphaFoldDB" id="A0A840VQT3"/>
<accession>A0A840VQT3</accession>
<gene>
    <name evidence="1" type="ORF">HNP71_002743</name>
</gene>
<dbReference type="PANTHER" id="PTHR46656:SF3">
    <property type="entry name" value="PUTATIVE-RELATED"/>
    <property type="match status" value="1"/>
</dbReference>
<organism evidence="1 2">
    <name type="scientific">Acidocella aromatica</name>
    <dbReference type="NCBI Taxonomy" id="1303579"/>
    <lineage>
        <taxon>Bacteria</taxon>
        <taxon>Pseudomonadati</taxon>
        <taxon>Pseudomonadota</taxon>
        <taxon>Alphaproteobacteria</taxon>
        <taxon>Acetobacterales</taxon>
        <taxon>Acidocellaceae</taxon>
        <taxon>Acidocella</taxon>
    </lineage>
</organism>
<dbReference type="SUPFAM" id="SSF53756">
    <property type="entry name" value="UDP-Glycosyltransferase/glycogen phosphorylase"/>
    <property type="match status" value="1"/>
</dbReference>
<sequence>MLSLAHRAWRLLPRGTRRAAMTRVAARIAVPPAPPPARSDGAVIAGDIDGKNGIAESGRILARALDARGLLRGTMPLGLPSVVPAFAGTLAPEAAVIAVVNGPVLPVGLARLRPRNMLRGRQVIGVWAWELAKVPGEWAVGARFVHEIWAPSRFAAEAFEAIAPGRVRAVPFPLATELPLSAAGDRASFGLPTDRFIVLSAFNLASSCARKNPFGTIAAFKAAFGASPDALLVLKLTGIAHYQEDLAAIRAAVGDTPNIQVMTETLSEPELRGLIAASDVVLSLHRSEGFGLIPATAALLGVPVVATGYSGNLDFMAPESSALVRYRLVPVRDERGVYAIPGAEWAEPDVEDAATWLMRLFADSTLRAEMGAAGQRRAIQALGREALDAALTANGIG</sequence>
<evidence type="ECO:0000313" key="2">
    <source>
        <dbReference type="Proteomes" id="UP000553706"/>
    </source>
</evidence>
<comment type="caution">
    <text evidence="1">The sequence shown here is derived from an EMBL/GenBank/DDBJ whole genome shotgun (WGS) entry which is preliminary data.</text>
</comment>
<dbReference type="GO" id="GO:0016740">
    <property type="term" value="F:transferase activity"/>
    <property type="evidence" value="ECO:0007669"/>
    <property type="project" value="UniProtKB-KW"/>
</dbReference>
<keyword evidence="1" id="KW-0808">Transferase</keyword>
<proteinExistence type="predicted"/>